<accession>A0ABN6LR03</accession>
<keyword evidence="3" id="KW-1185">Reference proteome</keyword>
<organism evidence="2 3">
    <name type="scientific">Phytobacter diazotrophicus</name>
    <dbReference type="NCBI Taxonomy" id="395631"/>
    <lineage>
        <taxon>Bacteria</taxon>
        <taxon>Pseudomonadati</taxon>
        <taxon>Pseudomonadota</taxon>
        <taxon>Gammaproteobacteria</taxon>
        <taxon>Enterobacterales</taxon>
        <taxon>Enterobacteriaceae</taxon>
        <taxon>Phytobacter</taxon>
    </lineage>
</organism>
<dbReference type="InterPro" id="IPR011083">
    <property type="entry name" value="Phage_tail_collar_dom"/>
</dbReference>
<sequence length="191" mass="19974">MDCYMGTILPFAFNYAPSYFDFCNGQQYRVSQYQALFALLGKFYGGDGATTFNLPNLQGRMPIGFGQLQTVIHNMGDTGGTANVQLSTANMPAHTHTPALQVKLQASGTANPTTPASIPSAQAPFIGASGGGTGLATIWSTTLKDPVDVGGTSITGQLNPTGGNVPVSVMNPFLAINFCIAVTGIFPMRND</sequence>
<evidence type="ECO:0000313" key="2">
    <source>
        <dbReference type="EMBL" id="BDD49970.1"/>
    </source>
</evidence>
<reference evidence="2 3" key="1">
    <citation type="submission" date="2021-12" db="EMBL/GenBank/DDBJ databases">
        <title>Complete genome sequence of Phytobacter diazotrophicus TA9734.</title>
        <authorList>
            <person name="Kubota H."/>
            <person name="Nakayama Y."/>
            <person name="Ariyoshi T."/>
        </authorList>
    </citation>
    <scope>NUCLEOTIDE SEQUENCE [LARGE SCALE GENOMIC DNA]</scope>
    <source>
        <strain evidence="2 3">TA9734</strain>
    </source>
</reference>
<feature type="domain" description="Phage tail collar" evidence="1">
    <location>
        <begin position="6"/>
        <end position="62"/>
    </location>
</feature>
<dbReference type="RefSeq" id="WP_039079824.1">
    <property type="nucleotide sequence ID" value="NZ_AP025334.1"/>
</dbReference>
<evidence type="ECO:0000313" key="3">
    <source>
        <dbReference type="Proteomes" id="UP001320460"/>
    </source>
</evidence>
<dbReference type="InterPro" id="IPR037053">
    <property type="entry name" value="Phage_tail_collar_dom_sf"/>
</dbReference>
<gene>
    <name evidence="2" type="ORF">PDTA9734_14570</name>
</gene>
<dbReference type="Pfam" id="PF07484">
    <property type="entry name" value="Collar"/>
    <property type="match status" value="1"/>
</dbReference>
<dbReference type="SUPFAM" id="SSF88874">
    <property type="entry name" value="Receptor-binding domain of short tail fibre protein gp12"/>
    <property type="match status" value="1"/>
</dbReference>
<evidence type="ECO:0000259" key="1">
    <source>
        <dbReference type="Pfam" id="PF07484"/>
    </source>
</evidence>
<name>A0ABN6LR03_9ENTR</name>
<protein>
    <submittedName>
        <fullName evidence="2">Microcystin dependent protein</fullName>
    </submittedName>
</protein>
<dbReference type="Proteomes" id="UP001320460">
    <property type="component" value="Chromosome"/>
</dbReference>
<dbReference type="Gene3D" id="3.90.1340.10">
    <property type="entry name" value="Phage tail collar domain"/>
    <property type="match status" value="1"/>
</dbReference>
<proteinExistence type="predicted"/>
<dbReference type="EMBL" id="AP025334">
    <property type="protein sequence ID" value="BDD49970.1"/>
    <property type="molecule type" value="Genomic_DNA"/>
</dbReference>